<name>A0A953T2J5_9BURK</name>
<dbReference type="Gene3D" id="3.40.190.10">
    <property type="entry name" value="Periplasmic binding protein-like II"/>
    <property type="match status" value="1"/>
</dbReference>
<evidence type="ECO:0000313" key="2">
    <source>
        <dbReference type="EMBL" id="MBZ1350450.1"/>
    </source>
</evidence>
<feature type="domain" description="SsuA/THI5-like" evidence="1">
    <location>
        <begin position="91"/>
        <end position="138"/>
    </location>
</feature>
<evidence type="ECO:0000313" key="3">
    <source>
        <dbReference type="Proteomes" id="UP000739565"/>
    </source>
</evidence>
<dbReference type="SUPFAM" id="SSF53850">
    <property type="entry name" value="Periplasmic binding protein-like II"/>
    <property type="match status" value="1"/>
</dbReference>
<sequence length="327" mass="36547">MNNSPLYKSQIDIAVGAYDRTAALLDGSVQVEGFNTHFIAGNLEEIFAQAFTSAPFPVTELSFSNFLISSARGTCPYVALPIFPSRCFRHSAIYVRSDAGIKSPADLRGKRIGTREYSNTLSLVVRGILTDEYGFSPEANDWLIGDVDHVERKTIDSINWPTNAVSIKAVVGRPLSSLMMAGDLDALISYSPPDHFGKDASTIRLFPEWRTVEQDYYRRTKIFPIMHIMGIRRDILAAHPTLASALVDAFEQAKKLAQAQLDVHHVLPVMLPWMTAELQATEALMGQDFWKYGLEANRNTLETQISWSFEQGLIPRKLALEEIFVDC</sequence>
<dbReference type="EMBL" id="JAHXRI010000006">
    <property type="protein sequence ID" value="MBZ1350450.1"/>
    <property type="molecule type" value="Genomic_DNA"/>
</dbReference>
<gene>
    <name evidence="2" type="ORF">KZZ10_07305</name>
</gene>
<reference evidence="2" key="1">
    <citation type="submission" date="2021-07" db="EMBL/GenBank/DDBJ databases">
        <title>New genus and species of the family Alcaligenaceae.</title>
        <authorList>
            <person name="Hahn M.W."/>
        </authorList>
    </citation>
    <scope>NUCLEOTIDE SEQUENCE</scope>
    <source>
        <strain evidence="2">LF4-65</strain>
    </source>
</reference>
<proteinExistence type="predicted"/>
<dbReference type="Pfam" id="PF09084">
    <property type="entry name" value="NMT1"/>
    <property type="match status" value="1"/>
</dbReference>
<evidence type="ECO:0000259" key="1">
    <source>
        <dbReference type="Pfam" id="PF09084"/>
    </source>
</evidence>
<dbReference type="Proteomes" id="UP000739565">
    <property type="component" value="Unassembled WGS sequence"/>
</dbReference>
<dbReference type="RefSeq" id="WP_259660824.1">
    <property type="nucleotide sequence ID" value="NZ_JAHXRI010000006.1"/>
</dbReference>
<organism evidence="2 3">
    <name type="scientific">Zwartia hollandica</name>
    <dbReference type="NCBI Taxonomy" id="324606"/>
    <lineage>
        <taxon>Bacteria</taxon>
        <taxon>Pseudomonadati</taxon>
        <taxon>Pseudomonadota</taxon>
        <taxon>Betaproteobacteria</taxon>
        <taxon>Burkholderiales</taxon>
        <taxon>Alcaligenaceae</taxon>
        <taxon>Zwartia</taxon>
    </lineage>
</organism>
<dbReference type="AlphaFoldDB" id="A0A953T2J5"/>
<comment type="caution">
    <text evidence="2">The sequence shown here is derived from an EMBL/GenBank/DDBJ whole genome shotgun (WGS) entry which is preliminary data.</text>
</comment>
<dbReference type="InterPro" id="IPR015168">
    <property type="entry name" value="SsuA/THI5"/>
</dbReference>
<accession>A0A953T2J5</accession>
<keyword evidence="3" id="KW-1185">Reference proteome</keyword>
<protein>
    <submittedName>
        <fullName evidence="2">ABC transporter substrate-binding protein</fullName>
    </submittedName>
</protein>